<name>A0A3S4XHP9_SERFO</name>
<feature type="transmembrane region" description="Helical" evidence="1">
    <location>
        <begin position="82"/>
        <end position="100"/>
    </location>
</feature>
<evidence type="ECO:0000313" key="2">
    <source>
        <dbReference type="EMBL" id="VEI73587.1"/>
    </source>
</evidence>
<keyword evidence="1" id="KW-1133">Transmembrane helix</keyword>
<feature type="transmembrane region" description="Helical" evidence="1">
    <location>
        <begin position="141"/>
        <end position="158"/>
    </location>
</feature>
<evidence type="ECO:0000256" key="1">
    <source>
        <dbReference type="SAM" id="Phobius"/>
    </source>
</evidence>
<keyword evidence="1" id="KW-0812">Transmembrane</keyword>
<protein>
    <submittedName>
        <fullName evidence="2">Inner membrane protein yfeZ</fullName>
    </submittedName>
</protein>
<sequence>MVATVAICKGNHNIGKEKYLKASTHRFSPDDYDQHGMLRLPLWFWGVLILQARTWLLFVMAGTSRDQGAGLLQLFYPDTQRFWYGIALGLPAALAFLIAGRRQHWPRLWRSWRWVLIVSLAAALLGSLYSLWQQDSNEPPLDLLLALLDVLAMGYLLMNRRLKACFIPQDEAG</sequence>
<dbReference type="AlphaFoldDB" id="A0A3S4XHP9"/>
<dbReference type="Proteomes" id="UP000270487">
    <property type="component" value="Chromosome"/>
</dbReference>
<feature type="transmembrane region" description="Helical" evidence="1">
    <location>
        <begin position="42"/>
        <end position="62"/>
    </location>
</feature>
<reference evidence="2 4" key="1">
    <citation type="submission" date="2018-12" db="EMBL/GenBank/DDBJ databases">
        <authorList>
            <consortium name="Pathogen Informatics"/>
        </authorList>
    </citation>
    <scope>NUCLEOTIDE SEQUENCE [LARGE SCALE GENOMIC DNA]</scope>
    <source>
        <strain evidence="3">NCTC12965</strain>
        <strain evidence="2 4">NCTC13193</strain>
    </source>
</reference>
<evidence type="ECO:0000313" key="3">
    <source>
        <dbReference type="EMBL" id="VTR28321.1"/>
    </source>
</evidence>
<dbReference type="EMBL" id="LR134492">
    <property type="protein sequence ID" value="VEI73587.1"/>
    <property type="molecule type" value="Genomic_DNA"/>
</dbReference>
<feature type="transmembrane region" description="Helical" evidence="1">
    <location>
        <begin position="112"/>
        <end position="129"/>
    </location>
</feature>
<dbReference type="EMBL" id="CABEEZ010000056">
    <property type="protein sequence ID" value="VTR28321.1"/>
    <property type="molecule type" value="Genomic_DNA"/>
</dbReference>
<gene>
    <name evidence="2" type="primary">yfeZ</name>
    <name evidence="3" type="ORF">NCTC12965_02705</name>
    <name evidence="2" type="ORF">NCTC13193_04239</name>
</gene>
<dbReference type="InterPro" id="IPR021318">
    <property type="entry name" value="DUF2919"/>
</dbReference>
<keyword evidence="1" id="KW-0472">Membrane</keyword>
<proteinExistence type="predicted"/>
<dbReference type="Pfam" id="PF11143">
    <property type="entry name" value="DUF2919"/>
    <property type="match status" value="1"/>
</dbReference>
<evidence type="ECO:0000313" key="4">
    <source>
        <dbReference type="Proteomes" id="UP000270487"/>
    </source>
</evidence>
<organism evidence="2 4">
    <name type="scientific">Serratia fonticola</name>
    <dbReference type="NCBI Taxonomy" id="47917"/>
    <lineage>
        <taxon>Bacteria</taxon>
        <taxon>Pseudomonadati</taxon>
        <taxon>Pseudomonadota</taxon>
        <taxon>Gammaproteobacteria</taxon>
        <taxon>Enterobacterales</taxon>
        <taxon>Yersiniaceae</taxon>
        <taxon>Serratia</taxon>
    </lineage>
</organism>
<accession>A0A3S4XHP9</accession>